<dbReference type="PANTHER" id="PTHR43798">
    <property type="entry name" value="MONOACYLGLYCEROL LIPASE"/>
    <property type="match status" value="1"/>
</dbReference>
<protein>
    <submittedName>
        <fullName evidence="2">Alpha/beta hydrolase</fullName>
    </submittedName>
</protein>
<dbReference type="AlphaFoldDB" id="A0A5C6W995"/>
<dbReference type="InterPro" id="IPR000073">
    <property type="entry name" value="AB_hydrolase_1"/>
</dbReference>
<evidence type="ECO:0000259" key="1">
    <source>
        <dbReference type="Pfam" id="PF00561"/>
    </source>
</evidence>
<dbReference type="EMBL" id="VOQF01000001">
    <property type="protein sequence ID" value="TXC93028.1"/>
    <property type="molecule type" value="Genomic_DNA"/>
</dbReference>
<name>A0A5C6W995_9BACI</name>
<dbReference type="Proteomes" id="UP000321363">
    <property type="component" value="Unassembled WGS sequence"/>
</dbReference>
<gene>
    <name evidence="2" type="ORF">FS935_02205</name>
</gene>
<dbReference type="Pfam" id="PF00561">
    <property type="entry name" value="Abhydrolase_1"/>
    <property type="match status" value="1"/>
</dbReference>
<dbReference type="GO" id="GO:0016787">
    <property type="term" value="F:hydrolase activity"/>
    <property type="evidence" value="ECO:0007669"/>
    <property type="project" value="UniProtKB-KW"/>
</dbReference>
<reference evidence="2 3" key="1">
    <citation type="journal article" date="2005" name="Int. J. Syst. Evol. Microbiol.">
        <title>Bacillus litoralis sp. nov., isolated from a tidal flat of the Yellow Sea in Korea.</title>
        <authorList>
            <person name="Yoon J.H."/>
            <person name="Oh T.K."/>
        </authorList>
    </citation>
    <scope>NUCLEOTIDE SEQUENCE [LARGE SCALE GENOMIC DNA]</scope>
    <source>
        <strain evidence="2 3">SW-211</strain>
    </source>
</reference>
<dbReference type="InterPro" id="IPR029058">
    <property type="entry name" value="AB_hydrolase_fold"/>
</dbReference>
<organism evidence="2 3">
    <name type="scientific">Metabacillus litoralis</name>
    <dbReference type="NCBI Taxonomy" id="152268"/>
    <lineage>
        <taxon>Bacteria</taxon>
        <taxon>Bacillati</taxon>
        <taxon>Bacillota</taxon>
        <taxon>Bacilli</taxon>
        <taxon>Bacillales</taxon>
        <taxon>Bacillaceae</taxon>
        <taxon>Metabacillus</taxon>
    </lineage>
</organism>
<keyword evidence="2" id="KW-0378">Hydrolase</keyword>
<dbReference type="RefSeq" id="WP_146945889.1">
    <property type="nucleotide sequence ID" value="NZ_VOQF01000001.1"/>
</dbReference>
<dbReference type="OrthoDB" id="6191536at2"/>
<dbReference type="Gene3D" id="3.40.50.1820">
    <property type="entry name" value="alpha/beta hydrolase"/>
    <property type="match status" value="1"/>
</dbReference>
<evidence type="ECO:0000313" key="2">
    <source>
        <dbReference type="EMBL" id="TXC93028.1"/>
    </source>
</evidence>
<proteinExistence type="predicted"/>
<dbReference type="PANTHER" id="PTHR43798:SF6">
    <property type="entry name" value="HYDROLASE, PUTATIVE (AFU_ORTHOLOGUE AFUA_4G13070)-RELATED"/>
    <property type="match status" value="1"/>
</dbReference>
<comment type="caution">
    <text evidence="2">The sequence shown here is derived from an EMBL/GenBank/DDBJ whole genome shotgun (WGS) entry which is preliminary data.</text>
</comment>
<dbReference type="InterPro" id="IPR050266">
    <property type="entry name" value="AB_hydrolase_sf"/>
</dbReference>
<keyword evidence="3" id="KW-1185">Reference proteome</keyword>
<evidence type="ECO:0000313" key="3">
    <source>
        <dbReference type="Proteomes" id="UP000321363"/>
    </source>
</evidence>
<dbReference type="SUPFAM" id="SSF53474">
    <property type="entry name" value="alpha/beta-Hydrolases"/>
    <property type="match status" value="1"/>
</dbReference>
<sequence>MNCLVTKGRIHYAIEGTGFPIVIMHSMGTDHRSMKSWLEPIFEKNEGFQRIYIDLPAHGHSLVNEDFKSSDDMLSNIIEFIDKILPNKIFSLIGFSYGGYMAQGVLHHKRHEVKSICLLATALHFETRNLPNKIIITKDTKLLDELDDDSKRAFETLMIYQDREKYHTFLDEIQPGRLLANRDFLLSKWRENGYFFSEEPFAGMEELSQPASIIVGKQDAICGYKDHLILLEKFPYATYAVLDQAGHMLHIDQREIVQGLIKNWLGRTFSAVK</sequence>
<feature type="domain" description="AB hydrolase-1" evidence="1">
    <location>
        <begin position="20"/>
        <end position="128"/>
    </location>
</feature>
<accession>A0A5C6W995</accession>